<keyword evidence="11" id="KW-0282">Flagellum</keyword>
<keyword evidence="4 9" id="KW-0812">Transmembrane</keyword>
<dbReference type="CDD" id="cd07185">
    <property type="entry name" value="OmpA_C-like"/>
    <property type="match status" value="1"/>
</dbReference>
<dbReference type="PROSITE" id="PS51123">
    <property type="entry name" value="OMPA_2"/>
    <property type="match status" value="1"/>
</dbReference>
<dbReference type="InterPro" id="IPR036737">
    <property type="entry name" value="OmpA-like_sf"/>
</dbReference>
<evidence type="ECO:0000256" key="5">
    <source>
        <dbReference type="ARBA" id="ARBA00022989"/>
    </source>
</evidence>
<dbReference type="PANTHER" id="PTHR30329:SF20">
    <property type="entry name" value="EXPORTED PROTEIN"/>
    <property type="match status" value="1"/>
</dbReference>
<accession>A0ABZ1CM77</accession>
<evidence type="ECO:0000313" key="11">
    <source>
        <dbReference type="EMBL" id="WRS40501.1"/>
    </source>
</evidence>
<dbReference type="Pfam" id="PF13677">
    <property type="entry name" value="MotB_plug"/>
    <property type="match status" value="1"/>
</dbReference>
<gene>
    <name evidence="11" type="primary">motD</name>
    <name evidence="11" type="ORF">VA613_06395</name>
</gene>
<evidence type="ECO:0000256" key="7">
    <source>
        <dbReference type="PROSITE-ProRule" id="PRU00473"/>
    </source>
</evidence>
<reference evidence="11 12" key="1">
    <citation type="submission" date="2023-12" db="EMBL/GenBank/DDBJ databases">
        <title>Thiobacillus sedimentum sp. nov., a chemolithoautotrophic sulfur-oxidizing bacterium isolated from freshwater sediment.</title>
        <authorList>
            <person name="Luo J."/>
            <person name="Dai C."/>
        </authorList>
    </citation>
    <scope>NUCLEOTIDE SEQUENCE [LARGE SCALE GENOMIC DNA]</scope>
    <source>
        <strain evidence="11 12">SCUT-2</strain>
    </source>
</reference>
<dbReference type="Gene3D" id="3.30.1330.60">
    <property type="entry name" value="OmpA-like domain"/>
    <property type="match status" value="1"/>
</dbReference>
<evidence type="ECO:0000256" key="2">
    <source>
        <dbReference type="ARBA" id="ARBA00008914"/>
    </source>
</evidence>
<dbReference type="InterPro" id="IPR006665">
    <property type="entry name" value="OmpA-like"/>
</dbReference>
<comment type="subcellular location">
    <subcellularLocation>
        <location evidence="1">Cell membrane</location>
        <topology evidence="1">Single-pass membrane protein</topology>
    </subcellularLocation>
</comment>
<feature type="compositionally biased region" description="Pro residues" evidence="8">
    <location>
        <begin position="251"/>
        <end position="263"/>
    </location>
</feature>
<dbReference type="SUPFAM" id="SSF103088">
    <property type="entry name" value="OmpA-like"/>
    <property type="match status" value="1"/>
</dbReference>
<dbReference type="InterPro" id="IPR050330">
    <property type="entry name" value="Bact_OuterMem_StrucFunc"/>
</dbReference>
<evidence type="ECO:0000313" key="12">
    <source>
        <dbReference type="Proteomes" id="UP001334732"/>
    </source>
</evidence>
<evidence type="ECO:0000256" key="8">
    <source>
        <dbReference type="SAM" id="MobiDB-lite"/>
    </source>
</evidence>
<organism evidence="11 12">
    <name type="scientific">Thiobacillus sedimenti</name>
    <dbReference type="NCBI Taxonomy" id="3110231"/>
    <lineage>
        <taxon>Bacteria</taxon>
        <taxon>Pseudomonadati</taxon>
        <taxon>Pseudomonadota</taxon>
        <taxon>Betaproteobacteria</taxon>
        <taxon>Nitrosomonadales</taxon>
        <taxon>Thiobacillaceae</taxon>
        <taxon>Thiobacillus</taxon>
    </lineage>
</organism>
<keyword evidence="5 9" id="KW-1133">Transmembrane helix</keyword>
<feature type="region of interest" description="Disordered" evidence="8">
    <location>
        <begin position="212"/>
        <end position="231"/>
    </location>
</feature>
<evidence type="ECO:0000256" key="9">
    <source>
        <dbReference type="SAM" id="Phobius"/>
    </source>
</evidence>
<protein>
    <submittedName>
        <fullName evidence="11">Flagellar motor protein MotD</fullName>
    </submittedName>
</protein>
<dbReference type="NCBIfam" id="NF006541">
    <property type="entry name" value="PRK09038.1"/>
    <property type="match status" value="1"/>
</dbReference>
<keyword evidence="12" id="KW-1185">Reference proteome</keyword>
<evidence type="ECO:0000256" key="1">
    <source>
        <dbReference type="ARBA" id="ARBA00004162"/>
    </source>
</evidence>
<name>A0ABZ1CM77_9PROT</name>
<proteinExistence type="inferred from homology"/>
<dbReference type="Proteomes" id="UP001334732">
    <property type="component" value="Chromosome"/>
</dbReference>
<comment type="similarity">
    <text evidence="2">Belongs to the MotB family.</text>
</comment>
<keyword evidence="11" id="KW-0966">Cell projection</keyword>
<evidence type="ECO:0000256" key="6">
    <source>
        <dbReference type="ARBA" id="ARBA00023136"/>
    </source>
</evidence>
<dbReference type="Pfam" id="PF00691">
    <property type="entry name" value="OmpA"/>
    <property type="match status" value="1"/>
</dbReference>
<feature type="transmembrane region" description="Helical" evidence="9">
    <location>
        <begin position="21"/>
        <end position="41"/>
    </location>
</feature>
<evidence type="ECO:0000259" key="10">
    <source>
        <dbReference type="PROSITE" id="PS51123"/>
    </source>
</evidence>
<dbReference type="InterPro" id="IPR025713">
    <property type="entry name" value="MotB-like_N_dom"/>
</dbReference>
<dbReference type="PANTHER" id="PTHR30329">
    <property type="entry name" value="STATOR ELEMENT OF FLAGELLAR MOTOR COMPLEX"/>
    <property type="match status" value="1"/>
</dbReference>
<dbReference type="EMBL" id="CP141769">
    <property type="protein sequence ID" value="WRS40501.1"/>
    <property type="molecule type" value="Genomic_DNA"/>
</dbReference>
<feature type="region of interest" description="Disordered" evidence="8">
    <location>
        <begin position="240"/>
        <end position="263"/>
    </location>
</feature>
<keyword evidence="3" id="KW-1003">Cell membrane</keyword>
<keyword evidence="11" id="KW-0969">Cilium</keyword>
<evidence type="ECO:0000256" key="4">
    <source>
        <dbReference type="ARBA" id="ARBA00022692"/>
    </source>
</evidence>
<keyword evidence="6 7" id="KW-0472">Membrane</keyword>
<evidence type="ECO:0000256" key="3">
    <source>
        <dbReference type="ARBA" id="ARBA00022475"/>
    </source>
</evidence>
<feature type="domain" description="OmpA-like" evidence="10">
    <location>
        <begin position="121"/>
        <end position="241"/>
    </location>
</feature>
<dbReference type="RefSeq" id="WP_324781028.1">
    <property type="nucleotide sequence ID" value="NZ_CP141769.1"/>
</dbReference>
<sequence length="263" mass="28806">MRRRRRIAYDHDNHDRWLVSYADFITLLFAFFVVMYAVSAVNENKYRLLANALGSAFGNPAAEVAVPQVSPAPLPPEVRQRTLKQQQAIEEREHMTTVASSLLEAMAPLVKEGQVRVTQSRRGVSIEINANVLFAPGRAELEPASLAVLRTVAGKLKNEPFNLEVSGHTDNVPISNSTFASNWELSAVRATSVVRLLAANGIAPERLAAVGREASQPVASNDTPEGRARNRRVELMILSTMPDTVEEIPVQPKPEAPPRSPAS</sequence>